<keyword evidence="2 13" id="KW-0808">Transferase</keyword>
<proteinExistence type="inferred from homology"/>
<keyword evidence="5 12" id="KW-1015">Disulfide bond</keyword>
<evidence type="ECO:0000256" key="5">
    <source>
        <dbReference type="ARBA" id="ARBA00023157"/>
    </source>
</evidence>
<dbReference type="PANTHER" id="PTHR10605">
    <property type="entry name" value="HEPARAN SULFATE SULFOTRANSFERASE"/>
    <property type="match status" value="1"/>
</dbReference>
<dbReference type="GO" id="GO:0006024">
    <property type="term" value="P:glycosaminoglycan biosynthetic process"/>
    <property type="evidence" value="ECO:0007669"/>
    <property type="project" value="UniProtKB-ARBA"/>
</dbReference>
<accession>A0AAV1G0C7</accession>
<evidence type="ECO:0000256" key="9">
    <source>
        <dbReference type="ARBA" id="ARBA00058845"/>
    </source>
</evidence>
<keyword evidence="4" id="KW-0333">Golgi apparatus</keyword>
<evidence type="ECO:0000256" key="10">
    <source>
        <dbReference type="PIRSR" id="PIRSR637359-1"/>
    </source>
</evidence>
<evidence type="ECO:0000256" key="12">
    <source>
        <dbReference type="PIRSR" id="PIRSR637359-3"/>
    </source>
</evidence>
<evidence type="ECO:0000313" key="16">
    <source>
        <dbReference type="EMBL" id="CAJ1066957.1"/>
    </source>
</evidence>
<feature type="binding site" evidence="11">
    <location>
        <begin position="208"/>
        <end position="212"/>
    </location>
    <ligand>
        <name>3'-phosphoadenylyl sulfate</name>
        <dbReference type="ChEBI" id="CHEBI:58339"/>
    </ligand>
</feature>
<gene>
    <name evidence="16" type="ORF">XNOV1_A008819</name>
</gene>
<feature type="binding site" evidence="11">
    <location>
        <position position="299"/>
    </location>
    <ligand>
        <name>3'-phosphoadenylyl sulfate</name>
        <dbReference type="ChEBI" id="CHEBI:58339"/>
    </ligand>
</feature>
<sequence>MLGVQIICEESGAPCPDHLTADGSSPLPPSSLYAKQRRTSDERAGEERRTLFFCVDRQCAKVRSVVQHPPHHHHHHHPPLLRSARAREARGDPQRTPARDVLWTADDSSSSSRDRSSPRLKDTLLLIPLSLGGHPLFAMTRLLASAFLLVLQTYAAPPEVIQSEFDITIDPLDPDSALPANFSGVLPSSPPPGTSKRAPHSIIIGVRKGGTRALLEMLDIHPEVAAAATEVHFFDWDENYAKGFEWYRELMPYSYPHQITVEKTPGYFTSALAPERICAMNSSIKLLLILRDPAERVISDYTQVYFNRLENHKPVQAIENLLVRNGALNTRYKAIQRSLYDIHMRNWLRHFPLEQIHIVDGDALIRDPLPELQKVERFLNLPPRIVSSNFYFNQTKGFYCIRSDGRERCLHESKGRPHPAVNSTVLQQLRSYLQEHNRTFFRLVKRTFDWQ</sequence>
<evidence type="ECO:0000256" key="3">
    <source>
        <dbReference type="ARBA" id="ARBA00022729"/>
    </source>
</evidence>
<evidence type="ECO:0000256" key="1">
    <source>
        <dbReference type="ARBA" id="ARBA00005771"/>
    </source>
</evidence>
<evidence type="ECO:0000256" key="13">
    <source>
        <dbReference type="RuleBase" id="RU361155"/>
    </source>
</evidence>
<evidence type="ECO:0000256" key="11">
    <source>
        <dbReference type="PIRSR" id="PIRSR637359-2"/>
    </source>
</evidence>
<dbReference type="AlphaFoldDB" id="A0AAV1G0C7"/>
<dbReference type="FunFam" id="3.40.50.300:FF:000674">
    <property type="entry name" value="Sulfotransferase"/>
    <property type="match status" value="1"/>
</dbReference>
<comment type="subcellular location">
    <subcellularLocation>
        <location evidence="7">Golgi apparatus lumen</location>
    </subcellularLocation>
</comment>
<keyword evidence="17" id="KW-1185">Reference proteome</keyword>
<dbReference type="EMBL" id="OY660874">
    <property type="protein sequence ID" value="CAJ1066957.1"/>
    <property type="molecule type" value="Genomic_DNA"/>
</dbReference>
<feature type="disulfide bond" evidence="12">
    <location>
        <begin position="400"/>
        <end position="409"/>
    </location>
</feature>
<dbReference type="InterPro" id="IPR037359">
    <property type="entry name" value="NST/OST"/>
</dbReference>
<dbReference type="InterPro" id="IPR000863">
    <property type="entry name" value="Sulfotransferase_dom"/>
</dbReference>
<dbReference type="GO" id="GO:0008467">
    <property type="term" value="F:[heparan sulfate]-glucosamine 3-sulfotransferase activity"/>
    <property type="evidence" value="ECO:0007669"/>
    <property type="project" value="UniProtKB-EC"/>
</dbReference>
<dbReference type="Pfam" id="PF00685">
    <property type="entry name" value="Sulfotransfer_1"/>
    <property type="match status" value="1"/>
</dbReference>
<comment type="function">
    <text evidence="9">Sulfotransferase that utilizes 3'-phospho-5'-adenylyl sulfate (PAPS) to catalyze the transfer of a sulfo group to position 3 of glucosamine residues in heparan. Catalyzes the rate limiting step in the biosynthesis of heparan sulfate (HSact). This modification is a crucial step in the biosynthesis of anticoagulant heparan sulfate as it completes the structure of the antithrombin pentasaccharide binding site.</text>
</comment>
<evidence type="ECO:0000256" key="7">
    <source>
        <dbReference type="ARBA" id="ARBA00023769"/>
    </source>
</evidence>
<evidence type="ECO:0000256" key="2">
    <source>
        <dbReference type="ARBA" id="ARBA00022679"/>
    </source>
</evidence>
<dbReference type="InterPro" id="IPR027417">
    <property type="entry name" value="P-loop_NTPase"/>
</dbReference>
<dbReference type="SUPFAM" id="SSF52540">
    <property type="entry name" value="P-loop containing nucleoside triphosphate hydrolases"/>
    <property type="match status" value="1"/>
</dbReference>
<keyword evidence="6" id="KW-0325">Glycoprotein</keyword>
<feature type="binding site" evidence="11">
    <location>
        <position position="291"/>
    </location>
    <ligand>
        <name>3'-phosphoadenylyl sulfate</name>
        <dbReference type="ChEBI" id="CHEBI:58339"/>
    </ligand>
</feature>
<feature type="binding site" evidence="11">
    <location>
        <begin position="414"/>
        <end position="418"/>
    </location>
    <ligand>
        <name>3'-phosphoadenylyl sulfate</name>
        <dbReference type="ChEBI" id="CHEBI:58339"/>
    </ligand>
</feature>
<feature type="region of interest" description="Disordered" evidence="14">
    <location>
        <begin position="66"/>
        <end position="117"/>
    </location>
</feature>
<dbReference type="PANTHER" id="PTHR10605:SF18">
    <property type="entry name" value="SULFOTRANSFERASE"/>
    <property type="match status" value="1"/>
</dbReference>
<evidence type="ECO:0000256" key="8">
    <source>
        <dbReference type="ARBA" id="ARBA00052516"/>
    </source>
</evidence>
<name>A0AAV1G0C7_XYRNO</name>
<evidence type="ECO:0000313" key="17">
    <source>
        <dbReference type="Proteomes" id="UP001178508"/>
    </source>
</evidence>
<evidence type="ECO:0000256" key="14">
    <source>
        <dbReference type="SAM" id="MobiDB-lite"/>
    </source>
</evidence>
<organism evidence="16 17">
    <name type="scientific">Xyrichtys novacula</name>
    <name type="common">Pearly razorfish</name>
    <name type="synonym">Hemipteronotus novacula</name>
    <dbReference type="NCBI Taxonomy" id="13765"/>
    <lineage>
        <taxon>Eukaryota</taxon>
        <taxon>Metazoa</taxon>
        <taxon>Chordata</taxon>
        <taxon>Craniata</taxon>
        <taxon>Vertebrata</taxon>
        <taxon>Euteleostomi</taxon>
        <taxon>Actinopterygii</taxon>
        <taxon>Neopterygii</taxon>
        <taxon>Teleostei</taxon>
        <taxon>Neoteleostei</taxon>
        <taxon>Acanthomorphata</taxon>
        <taxon>Eupercaria</taxon>
        <taxon>Labriformes</taxon>
        <taxon>Labridae</taxon>
        <taxon>Xyrichtys</taxon>
    </lineage>
</organism>
<evidence type="ECO:0000256" key="6">
    <source>
        <dbReference type="ARBA" id="ARBA00023180"/>
    </source>
</evidence>
<reference evidence="16" key="1">
    <citation type="submission" date="2023-08" db="EMBL/GenBank/DDBJ databases">
        <authorList>
            <person name="Alioto T."/>
            <person name="Alioto T."/>
            <person name="Gomez Garrido J."/>
        </authorList>
    </citation>
    <scope>NUCLEOTIDE SEQUENCE</scope>
</reference>
<comment type="catalytic activity">
    <reaction evidence="8">
        <text>alpha-D-glucosaminyl-[heparan sulfate](n) + 3'-phosphoadenylyl sulfate = 3-sulfo-alpha-D-glucosaminyl-[heparan sulfate](n) + adenosine 3',5'-bisphosphate + H(+)</text>
        <dbReference type="Rhea" id="RHEA:15461"/>
        <dbReference type="Rhea" id="RHEA-COMP:9830"/>
        <dbReference type="Rhea" id="RHEA-COMP:9831"/>
        <dbReference type="ChEBI" id="CHEBI:15378"/>
        <dbReference type="ChEBI" id="CHEBI:58339"/>
        <dbReference type="ChEBI" id="CHEBI:58343"/>
        <dbReference type="ChEBI" id="CHEBI:58388"/>
        <dbReference type="ChEBI" id="CHEBI:70975"/>
        <dbReference type="EC" id="2.8.2.23"/>
    </reaction>
</comment>
<feature type="domain" description="Sulfotransferase" evidence="15">
    <location>
        <begin position="199"/>
        <end position="435"/>
    </location>
</feature>
<keyword evidence="3" id="KW-0732">Signal</keyword>
<dbReference type="Proteomes" id="UP001178508">
    <property type="component" value="Chromosome 11"/>
</dbReference>
<feature type="region of interest" description="Disordered" evidence="14">
    <location>
        <begin position="13"/>
        <end position="43"/>
    </location>
</feature>
<evidence type="ECO:0000259" key="15">
    <source>
        <dbReference type="Pfam" id="PF00685"/>
    </source>
</evidence>
<feature type="compositionally biased region" description="Basic residues" evidence="14">
    <location>
        <begin position="69"/>
        <end position="79"/>
    </location>
</feature>
<protein>
    <recommendedName>
        <fullName evidence="13">Sulfotransferase</fullName>
        <ecNumber evidence="13">2.8.2.-</ecNumber>
    </recommendedName>
</protein>
<feature type="active site" description="For sulfotransferase activity" evidence="10">
    <location>
        <position position="208"/>
    </location>
</feature>
<comment type="similarity">
    <text evidence="1 13">Belongs to the sulfotransferase 1 family.</text>
</comment>
<evidence type="ECO:0000256" key="4">
    <source>
        <dbReference type="ARBA" id="ARBA00023034"/>
    </source>
</evidence>
<dbReference type="EC" id="2.8.2.-" evidence="13"/>
<dbReference type="GO" id="GO:0005796">
    <property type="term" value="C:Golgi lumen"/>
    <property type="evidence" value="ECO:0007669"/>
    <property type="project" value="UniProtKB-SubCell"/>
</dbReference>
<dbReference type="Gene3D" id="3.40.50.300">
    <property type="entry name" value="P-loop containing nucleotide triphosphate hydrolases"/>
    <property type="match status" value="1"/>
</dbReference>
<feature type="binding site" evidence="11">
    <location>
        <position position="399"/>
    </location>
    <ligand>
        <name>3'-phosphoadenylyl sulfate</name>
        <dbReference type="ChEBI" id="CHEBI:58339"/>
    </ligand>
</feature>